<name>A0ABS3SKZ9_9CELL</name>
<dbReference type="Proteomes" id="UP000678317">
    <property type="component" value="Unassembled WGS sequence"/>
</dbReference>
<reference evidence="3 4" key="1">
    <citation type="submission" date="2021-03" db="EMBL/GenBank/DDBJ databases">
        <title>novel species in genus Cellulomonas.</title>
        <authorList>
            <person name="Zhang G."/>
        </authorList>
    </citation>
    <scope>NUCLEOTIDE SEQUENCE [LARGE SCALE GENOMIC DNA]</scope>
    <source>
        <strain evidence="4">zg-ZUI188</strain>
    </source>
</reference>
<keyword evidence="2" id="KW-0472">Membrane</keyword>
<evidence type="ECO:0000256" key="1">
    <source>
        <dbReference type="SAM" id="MobiDB-lite"/>
    </source>
</evidence>
<evidence type="ECO:0000313" key="3">
    <source>
        <dbReference type="EMBL" id="MBO3085685.1"/>
    </source>
</evidence>
<feature type="region of interest" description="Disordered" evidence="1">
    <location>
        <begin position="1"/>
        <end position="60"/>
    </location>
</feature>
<evidence type="ECO:0000256" key="2">
    <source>
        <dbReference type="SAM" id="Phobius"/>
    </source>
</evidence>
<accession>A0ABS3SKZ9</accession>
<keyword evidence="4" id="KW-1185">Reference proteome</keyword>
<comment type="caution">
    <text evidence="3">The sequence shown here is derived from an EMBL/GenBank/DDBJ whole genome shotgun (WGS) entry which is preliminary data.</text>
</comment>
<proteinExistence type="predicted"/>
<dbReference type="RefSeq" id="WP_208289970.1">
    <property type="nucleotide sequence ID" value="NZ_CP074404.1"/>
</dbReference>
<dbReference type="EMBL" id="JAGFBM010000007">
    <property type="protein sequence ID" value="MBO3085685.1"/>
    <property type="molecule type" value="Genomic_DNA"/>
</dbReference>
<sequence>MVKNERSTDPNASAAPATVTPVLSADEVPADASPVIEVSQEVPGPDAVPSTDPNAPAAPATVTPVLPAGKAFADQSPVIAANQEVPGPDAVRGDDQRAAVPGNGAGGGAPIVPRYTWQAAAEARRSELAREVRLQRAAGGLDQYRAKLFLDDLDVVSLMIDVGRRGSGTRLSEWLRGSRIEMVWRLLHGVERDLAGFRSSQVLQGALPGIVSSAQRYLPKNTRTVDAAVRWMKDVPGEAKLRSGVRTLLEESHSASDDYYTAVRNLRNRMLALSLTAVLGAVLLVVVQWRVAALPVIPPPDGFKGDPWHLLVFVMLSGALGAFVTGLVPMLKAAGGKLPYKLPFQQGLLKIAVGPLAAVVGLVFVVGGLTGTQPNGLPQLFAIAVVFGAAQQVLTGFADRSAAEILAKKENPATS</sequence>
<protein>
    <submittedName>
        <fullName evidence="3">Uncharacterized protein</fullName>
    </submittedName>
</protein>
<feature type="transmembrane region" description="Helical" evidence="2">
    <location>
        <begin position="270"/>
        <end position="289"/>
    </location>
</feature>
<feature type="transmembrane region" description="Helical" evidence="2">
    <location>
        <begin position="377"/>
        <end position="398"/>
    </location>
</feature>
<feature type="transmembrane region" description="Helical" evidence="2">
    <location>
        <begin position="351"/>
        <end position="371"/>
    </location>
</feature>
<gene>
    <name evidence="3" type="ORF">J4035_13650</name>
</gene>
<keyword evidence="2" id="KW-0812">Transmembrane</keyword>
<keyword evidence="2" id="KW-1133">Transmembrane helix</keyword>
<feature type="transmembrane region" description="Helical" evidence="2">
    <location>
        <begin position="309"/>
        <end position="331"/>
    </location>
</feature>
<evidence type="ECO:0000313" key="4">
    <source>
        <dbReference type="Proteomes" id="UP000678317"/>
    </source>
</evidence>
<organism evidence="3 4">
    <name type="scientific">Cellulomonas fengjieae</name>
    <dbReference type="NCBI Taxonomy" id="2819978"/>
    <lineage>
        <taxon>Bacteria</taxon>
        <taxon>Bacillati</taxon>
        <taxon>Actinomycetota</taxon>
        <taxon>Actinomycetes</taxon>
        <taxon>Micrococcales</taxon>
        <taxon>Cellulomonadaceae</taxon>
        <taxon>Cellulomonas</taxon>
    </lineage>
</organism>